<dbReference type="AlphaFoldDB" id="A0A7J8H7S2"/>
<dbReference type="Proteomes" id="UP000593571">
    <property type="component" value="Unassembled WGS sequence"/>
</dbReference>
<keyword evidence="3" id="KW-1185">Reference proteome</keyword>
<evidence type="ECO:0000256" key="1">
    <source>
        <dbReference type="SAM" id="MobiDB-lite"/>
    </source>
</evidence>
<comment type="caution">
    <text evidence="2">The sequence shown here is derived from an EMBL/GenBank/DDBJ whole genome shotgun (WGS) entry which is preliminary data.</text>
</comment>
<organism evidence="2 3">
    <name type="scientific">Rousettus aegyptiacus</name>
    <name type="common">Egyptian fruit bat</name>
    <name type="synonym">Pteropus aegyptiacus</name>
    <dbReference type="NCBI Taxonomy" id="9407"/>
    <lineage>
        <taxon>Eukaryota</taxon>
        <taxon>Metazoa</taxon>
        <taxon>Chordata</taxon>
        <taxon>Craniata</taxon>
        <taxon>Vertebrata</taxon>
        <taxon>Euteleostomi</taxon>
        <taxon>Mammalia</taxon>
        <taxon>Eutheria</taxon>
        <taxon>Laurasiatheria</taxon>
        <taxon>Chiroptera</taxon>
        <taxon>Yinpterochiroptera</taxon>
        <taxon>Pteropodoidea</taxon>
        <taxon>Pteropodidae</taxon>
        <taxon>Rousettinae</taxon>
        <taxon>Rousettus</taxon>
    </lineage>
</organism>
<feature type="region of interest" description="Disordered" evidence="1">
    <location>
        <begin position="48"/>
        <end position="70"/>
    </location>
</feature>
<dbReference type="EMBL" id="JACASE010000005">
    <property type="protein sequence ID" value="KAF6468286.1"/>
    <property type="molecule type" value="Genomic_DNA"/>
</dbReference>
<proteinExistence type="predicted"/>
<dbReference type="PANTHER" id="PTHR38498">
    <property type="entry name" value="TRANSMEMBRANE PROTEIN 191B-RELATED"/>
    <property type="match status" value="1"/>
</dbReference>
<protein>
    <recommendedName>
        <fullName evidence="4">Transmembrane protein 191C</fullName>
    </recommendedName>
</protein>
<dbReference type="InterPro" id="IPR028186">
    <property type="entry name" value="TMEM191B/C"/>
</dbReference>
<evidence type="ECO:0008006" key="4">
    <source>
        <dbReference type="Google" id="ProtNLM"/>
    </source>
</evidence>
<feature type="region of interest" description="Disordered" evidence="1">
    <location>
        <begin position="231"/>
        <end position="301"/>
    </location>
</feature>
<accession>A0A7J8H7S2</accession>
<gene>
    <name evidence="2" type="ORF">HJG63_019437</name>
</gene>
<evidence type="ECO:0000313" key="3">
    <source>
        <dbReference type="Proteomes" id="UP000593571"/>
    </source>
</evidence>
<reference evidence="2 3" key="1">
    <citation type="journal article" date="2020" name="Nature">
        <title>Six reference-quality genomes reveal evolution of bat adaptations.</title>
        <authorList>
            <person name="Jebb D."/>
            <person name="Huang Z."/>
            <person name="Pippel M."/>
            <person name="Hughes G.M."/>
            <person name="Lavrichenko K."/>
            <person name="Devanna P."/>
            <person name="Winkler S."/>
            <person name="Jermiin L.S."/>
            <person name="Skirmuntt E.C."/>
            <person name="Katzourakis A."/>
            <person name="Burkitt-Gray L."/>
            <person name="Ray D.A."/>
            <person name="Sullivan K.A.M."/>
            <person name="Roscito J.G."/>
            <person name="Kirilenko B.M."/>
            <person name="Davalos L.M."/>
            <person name="Corthals A.P."/>
            <person name="Power M.L."/>
            <person name="Jones G."/>
            <person name="Ransome R.D."/>
            <person name="Dechmann D.K.N."/>
            <person name="Locatelli A.G."/>
            <person name="Puechmaille S.J."/>
            <person name="Fedrigo O."/>
            <person name="Jarvis E.D."/>
            <person name="Hiller M."/>
            <person name="Vernes S.C."/>
            <person name="Myers E.W."/>
            <person name="Teeling E.C."/>
        </authorList>
    </citation>
    <scope>NUCLEOTIDE SEQUENCE [LARGE SCALE GENOMIC DNA]</scope>
    <source>
        <strain evidence="2">MRouAeg1</strain>
        <tissue evidence="2">Muscle</tissue>
    </source>
</reference>
<name>A0A7J8H7S2_ROUAE</name>
<dbReference type="PANTHER" id="PTHR38498:SF1">
    <property type="entry name" value="TRANSMEMBRANE PROTEIN 191B-RELATED"/>
    <property type="match status" value="1"/>
</dbReference>
<dbReference type="Pfam" id="PF15194">
    <property type="entry name" value="TMEM191C"/>
    <property type="match status" value="1"/>
</dbReference>
<evidence type="ECO:0000313" key="2">
    <source>
        <dbReference type="EMBL" id="KAF6468286.1"/>
    </source>
</evidence>
<sequence>MAETQELLLQLQKDNRDGRLRKQELEEMVRGLEAESESLTERLQDLRERERSLQRRRSETARVLRGEARAAARERAERARGLLEAAEQRKQDLEQHNQQLQEQWEELSSQLFYYGGEQLSQQRAEQQLGAQLMALQKQLELLEAKHAIQAEGLRQGTQRTEEAWASFQEQSGVLQELQGKVMEAAAALDALRGGLELCDSQPPRRVQDYAGSLMEEVAKADCVSARPAGEGWSRYTPPRGHHPLTRAHFPTGARQIRPDGPRPLSHTHGAPPPHGATRTHGGPPPHEGPAPDGLAPYEGHP</sequence>